<dbReference type="EMBL" id="JACWMX010000005">
    <property type="protein sequence ID" value="MBD1394267.1"/>
    <property type="molecule type" value="Genomic_DNA"/>
</dbReference>
<organism evidence="1 2">
    <name type="scientific">Mucilaginibacter glaciei</name>
    <dbReference type="NCBI Taxonomy" id="2772109"/>
    <lineage>
        <taxon>Bacteria</taxon>
        <taxon>Pseudomonadati</taxon>
        <taxon>Bacteroidota</taxon>
        <taxon>Sphingobacteriia</taxon>
        <taxon>Sphingobacteriales</taxon>
        <taxon>Sphingobacteriaceae</taxon>
        <taxon>Mucilaginibacter</taxon>
    </lineage>
</organism>
<keyword evidence="2" id="KW-1185">Reference proteome</keyword>
<comment type="caution">
    <text evidence="1">The sequence shown here is derived from an EMBL/GenBank/DDBJ whole genome shotgun (WGS) entry which is preliminary data.</text>
</comment>
<evidence type="ECO:0000313" key="2">
    <source>
        <dbReference type="Proteomes" id="UP000619078"/>
    </source>
</evidence>
<reference evidence="1" key="1">
    <citation type="submission" date="2020-09" db="EMBL/GenBank/DDBJ databases">
        <title>Novel species of Mucilaginibacter isolated from a glacier on the Tibetan Plateau.</title>
        <authorList>
            <person name="Liu Q."/>
            <person name="Xin Y.-H."/>
        </authorList>
    </citation>
    <scope>NUCLEOTIDE SEQUENCE</scope>
    <source>
        <strain evidence="1">ZB1P21</strain>
    </source>
</reference>
<dbReference type="RefSeq" id="WP_191164003.1">
    <property type="nucleotide sequence ID" value="NZ_JACWMX010000005.1"/>
</dbReference>
<dbReference type="Proteomes" id="UP000619078">
    <property type="component" value="Unassembled WGS sequence"/>
</dbReference>
<gene>
    <name evidence="1" type="ORF">IDJ76_14250</name>
</gene>
<proteinExistence type="predicted"/>
<protein>
    <recommendedName>
        <fullName evidence="3">Caudovirus prohead protease</fullName>
    </recommendedName>
</protein>
<dbReference type="AlphaFoldDB" id="A0A926NTE5"/>
<accession>A0A926NTE5</accession>
<name>A0A926NTE5_9SPHI</name>
<evidence type="ECO:0008006" key="3">
    <source>
        <dbReference type="Google" id="ProtNLM"/>
    </source>
</evidence>
<evidence type="ECO:0000313" key="1">
    <source>
        <dbReference type="EMBL" id="MBD1394267.1"/>
    </source>
</evidence>
<sequence length="322" mass="35311">MADKKLKTFVANDENVVNSYGFRVRNAGLNYDRFDQNPVMLDGHINQTESVRGNWLNRRVEGAQVLMDANFDMDDPTSAILAGKVDRGFVKGASFGLGIDYNDAEDCFVRQPDGIWDLVKAEVMELSVCGVPSLSSALALYNKNTGELIAEDDIKLSLQNLSAKESKLNNPKMEKFKLSAACLVVLVAHGLTNAESESDVNASIERLNLALTGAKSQNETLQKELDATLKLQAETLVDGAILEEKILAGEREDYIGLATTNFKLAAKLIGAKPGKVSLNANVANTTLGADIPKTIDDFEKLSYEKKLAFQKDHREAYDKLFE</sequence>